<evidence type="ECO:0000313" key="1">
    <source>
        <dbReference type="EMBL" id="EEX04187.1"/>
    </source>
</evidence>
<dbReference type="EMBL" id="GG704573">
    <property type="protein sequence ID" value="EEX04187.1"/>
    <property type="molecule type" value="Genomic_DNA"/>
</dbReference>
<organism evidence="1 2">
    <name type="scientific">Acinetobacter baumannii (strain ATCC 19606 / DSM 30007 / JCM 6841 / CCUG 19606 / CIP 70.34 / NBRC 109757 / NCIMB 12457 / NCTC 12156 / 81)</name>
    <dbReference type="NCBI Taxonomy" id="575584"/>
    <lineage>
        <taxon>Bacteria</taxon>
        <taxon>Pseudomonadati</taxon>
        <taxon>Pseudomonadota</taxon>
        <taxon>Gammaproteobacteria</taxon>
        <taxon>Moraxellales</taxon>
        <taxon>Moraxellaceae</taxon>
        <taxon>Acinetobacter</taxon>
        <taxon>Acinetobacter calcoaceticus/baumannii complex</taxon>
    </lineage>
</organism>
<dbReference type="AlphaFoldDB" id="D0C923"/>
<dbReference type="Proteomes" id="UP000005740">
    <property type="component" value="Unassembled WGS sequence"/>
</dbReference>
<dbReference type="Pfam" id="PF13479">
    <property type="entry name" value="AAA_24"/>
    <property type="match status" value="1"/>
</dbReference>
<sequence length="83" mass="9088">MRIIKMALPIITADQTLLVQAIIVYLYADPGLGKSSMGFTAEKAISFDFDRGAHRTGELRRGAVVQVQQWSDVANLTPQDLAP</sequence>
<accession>D0C923</accession>
<reference evidence="2" key="1">
    <citation type="journal article" date="2012" name="PLoS ONE">
        <title>The success of Acinetobacter species; genetic, metabolic and virulence attributes.</title>
        <authorList>
            <person name="Peleg A.Y."/>
            <person name="de Breij A."/>
            <person name="Adams M.D."/>
            <person name="Cerqueira G.M."/>
            <person name="Mocali S."/>
            <person name="Galardini M."/>
            <person name="Nibbering P.H."/>
            <person name="Earl A.M."/>
            <person name="Ward D.V."/>
            <person name="Paterson D.L."/>
            <person name="Seifert H."/>
            <person name="Dijkshoorn L."/>
        </authorList>
    </citation>
    <scope>NUCLEOTIDE SEQUENCE [LARGE SCALE GENOMIC DNA]</scope>
    <source>
        <strain evidence="2">ATCC 19606 / DSM 30007 / JCM 6841 / CCUG 19606 / CIP 70.34 / NBRC 109757 / NCIMB 12457 / NCTC 12156 / 81</strain>
    </source>
</reference>
<evidence type="ECO:0000313" key="2">
    <source>
        <dbReference type="Proteomes" id="UP000005740"/>
    </source>
</evidence>
<name>D0C923_ACIB2</name>
<proteinExistence type="predicted"/>
<feature type="non-terminal residue" evidence="1">
    <location>
        <position position="83"/>
    </location>
</feature>
<gene>
    <name evidence="1" type="ORF">HMPREF0010_01581</name>
</gene>
<protein>
    <submittedName>
        <fullName evidence="1">Uncharacterized protein</fullName>
    </submittedName>
</protein>